<reference evidence="4" key="1">
    <citation type="journal article" date="2020" name="ISME J.">
        <title>Gammaproteobacteria mediating utilization of methyl-, sulfur- and petroleum organic compounds in deep ocean hydrothermal plumes.</title>
        <authorList>
            <person name="Zhou Z."/>
            <person name="Liu Y."/>
            <person name="Pan J."/>
            <person name="Cron B.R."/>
            <person name="Toner B.M."/>
            <person name="Anantharaman K."/>
            <person name="Breier J.A."/>
            <person name="Dick G.J."/>
            <person name="Li M."/>
        </authorList>
    </citation>
    <scope>NUCLEOTIDE SEQUENCE</scope>
    <source>
        <strain evidence="4">SZUA-1523</strain>
    </source>
</reference>
<feature type="domain" description="Asparagine synthetase" evidence="3">
    <location>
        <begin position="9"/>
        <end position="153"/>
    </location>
</feature>
<dbReference type="InterPro" id="IPR050795">
    <property type="entry name" value="Asn_Synthetase"/>
</dbReference>
<keyword evidence="2" id="KW-0067">ATP-binding</keyword>
<dbReference type="GO" id="GO:0005524">
    <property type="term" value="F:ATP binding"/>
    <property type="evidence" value="ECO:0007669"/>
    <property type="project" value="UniProtKB-KW"/>
</dbReference>
<dbReference type="SUPFAM" id="SSF52402">
    <property type="entry name" value="Adenine nucleotide alpha hydrolases-like"/>
    <property type="match status" value="1"/>
</dbReference>
<dbReference type="GO" id="GO:0005829">
    <property type="term" value="C:cytosol"/>
    <property type="evidence" value="ECO:0007669"/>
    <property type="project" value="TreeGrafter"/>
</dbReference>
<dbReference type="PANTHER" id="PTHR11772:SF2">
    <property type="entry name" value="ASPARAGINE SYNTHETASE [GLUTAMINE-HYDROLYZING]"/>
    <property type="match status" value="1"/>
</dbReference>
<dbReference type="Proteomes" id="UP000600071">
    <property type="component" value="Unassembled WGS sequence"/>
</dbReference>
<sequence length="259" mass="27932">MAGLSCTVVEELVLDALRRYVRSTTCDCIALSGGIDTSVVALAARLEGLRLTGVTAFYAAGLPRDLPYASYVAGVLGIGLHVVPVDTRYIAEQAGLVTECTGKRDYIELRNDVVLLRALEEAERLGCRCILLGDGGDEVFAGYQFMLSLEGEELRRTILRMATRGRYPGLELAECIGVEAHAPLLCDEVLEAVLSASTECLRAGASEGKELLRGILRRYGLALVAERPKTPAEQGAGTDVLSRERLEEITGMELPDCHC</sequence>
<dbReference type="Pfam" id="PF00733">
    <property type="entry name" value="Asn_synthase"/>
    <property type="match status" value="1"/>
</dbReference>
<gene>
    <name evidence="4" type="ORF">EYH50_01640</name>
</gene>
<dbReference type="EMBL" id="DQVR01000037">
    <property type="protein sequence ID" value="HIQ23735.1"/>
    <property type="molecule type" value="Genomic_DNA"/>
</dbReference>
<dbReference type="PANTHER" id="PTHR11772">
    <property type="entry name" value="ASPARAGINE SYNTHETASE"/>
    <property type="match status" value="1"/>
</dbReference>
<dbReference type="CDD" id="cd01991">
    <property type="entry name" value="Asn_synthase_B_C"/>
    <property type="match status" value="1"/>
</dbReference>
<dbReference type="GO" id="GO:0006529">
    <property type="term" value="P:asparagine biosynthetic process"/>
    <property type="evidence" value="ECO:0007669"/>
    <property type="project" value="InterPro"/>
</dbReference>
<evidence type="ECO:0000259" key="3">
    <source>
        <dbReference type="Pfam" id="PF00733"/>
    </source>
</evidence>
<evidence type="ECO:0000256" key="2">
    <source>
        <dbReference type="ARBA" id="ARBA00022840"/>
    </source>
</evidence>
<name>A0A832ZU65_9CREN</name>
<comment type="caution">
    <text evidence="4">The sequence shown here is derived from an EMBL/GenBank/DDBJ whole genome shotgun (WGS) entry which is preliminary data.</text>
</comment>
<keyword evidence="1" id="KW-0547">Nucleotide-binding</keyword>
<protein>
    <submittedName>
        <fullName evidence="4">Asparagine synthase</fullName>
    </submittedName>
</protein>
<organism evidence="4 5">
    <name type="scientific">Pyrodictium delaneyi</name>
    <dbReference type="NCBI Taxonomy" id="1273541"/>
    <lineage>
        <taxon>Archaea</taxon>
        <taxon>Thermoproteota</taxon>
        <taxon>Thermoprotei</taxon>
        <taxon>Desulfurococcales</taxon>
        <taxon>Pyrodictiaceae</taxon>
        <taxon>Pyrodictium</taxon>
    </lineage>
</organism>
<dbReference type="InterPro" id="IPR014729">
    <property type="entry name" value="Rossmann-like_a/b/a_fold"/>
</dbReference>
<dbReference type="AlphaFoldDB" id="A0A832ZU65"/>
<accession>A0A832ZU65</accession>
<dbReference type="GO" id="GO:0004066">
    <property type="term" value="F:asparagine synthase (glutamine-hydrolyzing) activity"/>
    <property type="evidence" value="ECO:0007669"/>
    <property type="project" value="InterPro"/>
</dbReference>
<evidence type="ECO:0000313" key="5">
    <source>
        <dbReference type="Proteomes" id="UP000600071"/>
    </source>
</evidence>
<proteinExistence type="predicted"/>
<dbReference type="Gene3D" id="3.40.50.620">
    <property type="entry name" value="HUPs"/>
    <property type="match status" value="1"/>
</dbReference>
<dbReference type="InterPro" id="IPR001962">
    <property type="entry name" value="Asn_synthase"/>
</dbReference>
<evidence type="ECO:0000313" key="4">
    <source>
        <dbReference type="EMBL" id="HIQ23735.1"/>
    </source>
</evidence>
<evidence type="ECO:0000256" key="1">
    <source>
        <dbReference type="ARBA" id="ARBA00022741"/>
    </source>
</evidence>